<evidence type="ECO:0000313" key="2">
    <source>
        <dbReference type="Proteomes" id="UP000199446"/>
    </source>
</evidence>
<reference evidence="2" key="1">
    <citation type="submission" date="2016-10" db="EMBL/GenBank/DDBJ databases">
        <authorList>
            <person name="Varghese N."/>
            <person name="Submissions S."/>
        </authorList>
    </citation>
    <scope>NUCLEOTIDE SEQUENCE [LARGE SCALE GENOMIC DNA]</scope>
    <source>
        <strain evidence="2">CGMCC 1.6992</strain>
    </source>
</reference>
<name>A0A1G7GKJ7_9DEIN</name>
<gene>
    <name evidence="1" type="ORF">SAMN04488243_11463</name>
</gene>
<accession>A0A1G7GKJ7</accession>
<dbReference type="STRING" id="482827.SAMN04488243_11463"/>
<evidence type="ECO:0008006" key="3">
    <source>
        <dbReference type="Google" id="ProtNLM"/>
    </source>
</evidence>
<sequence length="237" mass="27222">MRSNLSKELWELTLKIRELMEEKGKFAFPGSGVPRVLRNRDTSPHGAKGLFLLLAKAEIPFPESLPPFWERVVSCLKVEEKDPHIFTQGRLQETFEEKTYKLMVEKGFRVIRTCSTTCLKESQECLKHANAYDFLIIGSDEEGAQGEALLVEVKSDRNMHTGNIALELLRDFRPRSHGVDDERNHGSLIKTGATFWQVYYYDERSGHIKAEVFSVPKLKERAHSALLKIVELFDEIK</sequence>
<dbReference type="EMBL" id="FNBC01000014">
    <property type="protein sequence ID" value="SDE88621.1"/>
    <property type="molecule type" value="Genomic_DNA"/>
</dbReference>
<keyword evidence="2" id="KW-1185">Reference proteome</keyword>
<dbReference type="OrthoDB" id="10014855at2"/>
<protein>
    <recommendedName>
        <fullName evidence="3">Restriction endonuclease</fullName>
    </recommendedName>
</protein>
<dbReference type="AlphaFoldDB" id="A0A1G7GKJ7"/>
<evidence type="ECO:0000313" key="1">
    <source>
        <dbReference type="EMBL" id="SDE88621.1"/>
    </source>
</evidence>
<dbReference type="RefSeq" id="WP_143004342.1">
    <property type="nucleotide sequence ID" value="NZ_FNBC01000014.1"/>
</dbReference>
<proteinExistence type="predicted"/>
<dbReference type="Proteomes" id="UP000199446">
    <property type="component" value="Unassembled WGS sequence"/>
</dbReference>
<organism evidence="1 2">
    <name type="scientific">Thermus arciformis</name>
    <dbReference type="NCBI Taxonomy" id="482827"/>
    <lineage>
        <taxon>Bacteria</taxon>
        <taxon>Thermotogati</taxon>
        <taxon>Deinococcota</taxon>
        <taxon>Deinococci</taxon>
        <taxon>Thermales</taxon>
        <taxon>Thermaceae</taxon>
        <taxon>Thermus</taxon>
    </lineage>
</organism>